<reference evidence="2" key="1">
    <citation type="submission" date="2011-01" db="EMBL/GenBank/DDBJ databases">
        <title>The Genome Sequence of Nematocida parisii strain ERTm3.</title>
        <authorList>
            <consortium name="The Broad Institute Genome Sequencing Platform"/>
            <consortium name="The Broad Institute Genome Sequencing Center for Infectious Disease"/>
            <person name="Cuomo C."/>
            <person name="Troemel E."/>
            <person name="Young S.K."/>
            <person name="Zeng Q."/>
            <person name="Gargeya S."/>
            <person name="Fitzgerald M."/>
            <person name="Haas B."/>
            <person name="Abouelleil A."/>
            <person name="Alvarado L."/>
            <person name="Arachchi H.M."/>
            <person name="Berlin A."/>
            <person name="Chapman S.B."/>
            <person name="Gearin G."/>
            <person name="Goldberg J."/>
            <person name="Griggs A."/>
            <person name="Gujja S."/>
            <person name="Hansen M."/>
            <person name="Heiman D."/>
            <person name="Howarth C."/>
            <person name="Larimer J."/>
            <person name="Lui A."/>
            <person name="MacDonald P.J.P."/>
            <person name="McCowen C."/>
            <person name="Montmayeur A."/>
            <person name="Murphy C."/>
            <person name="Neiman D."/>
            <person name="Pearson M."/>
            <person name="Priest M."/>
            <person name="Roberts A."/>
            <person name="Saif S."/>
            <person name="Shea T."/>
            <person name="Sisk P."/>
            <person name="Stolte C."/>
            <person name="Sykes S."/>
            <person name="Wortman J."/>
            <person name="Nusbaum C."/>
            <person name="Birren B."/>
        </authorList>
    </citation>
    <scope>NUCLEOTIDE SEQUENCE</scope>
    <source>
        <strain evidence="2">ERTm3</strain>
    </source>
</reference>
<dbReference type="OrthoDB" id="10358835at2759"/>
<evidence type="ECO:0000313" key="3">
    <source>
        <dbReference type="Proteomes" id="UP000002872"/>
    </source>
</evidence>
<feature type="chain" id="PRO_5003670650" evidence="1">
    <location>
        <begin position="18"/>
        <end position="956"/>
    </location>
</feature>
<name>I3EJU3_NEMP3</name>
<accession>I3EJU3</accession>
<dbReference type="AlphaFoldDB" id="I3EJU3"/>
<dbReference type="HOGENOM" id="CLU_009683_3_1_1"/>
<evidence type="ECO:0000256" key="1">
    <source>
        <dbReference type="SAM" id="SignalP"/>
    </source>
</evidence>
<dbReference type="Proteomes" id="UP000002872">
    <property type="component" value="Unassembled WGS sequence"/>
</dbReference>
<sequence length="956" mass="110855">MYLKYGLLLLYIANIKARILWDDVEELQGNSVGLYKDKRIMVSPDGSLDITKAYINNKLGLMHNLRMFNHRLDMKYIIELTTDELDNTKYTYNELSNNSVHHLDINGSVASDISKEYNNCLCNMFLMLDGRVLIQTKEKSSFFTFLNDIPVNKDRLRLLASLFLLSEGIDLSLEINLNGVEKNSVILTKHNNRDEKYFNIDLKMKSNMDHTTETAICLPYDNEYYAVHKSIIEFYIKIKDIIIDKHNNNNTINNARLLIQSYIFEYICSKEDMKNYHIEVFGILTDHIKAVEENQSKNTQEYVMNVFNNIFCPIPMDPTSLKNQNMKMEVIRRVQSIISGHIFIPFHENINIPNIIHHYNNNGLETELCLAGQTPNTHINLNKNESHKDFSHTDVKNNIPIKFIPGTELTILSLLCCCFYNPAEIEYTLETVNKPPEKLKQFFTKYKDLFDINDLSACYDWYNTINALTNDTSKTSFSDYYYNGGLLSMLYTMIDITNGSQSDKNEIIEITKKIKSIGNRRNQNSMSRVKTTSRIIAIIENTMNSLSFNKKVILVKPGLRIDNLKNREPDLFGELILSICNDSLNERTLTIDFTFVGVTVVYDSINRAIMNDNRNILLHISYLYRSDITIANYAKYADKLLLKTDGKYAIQYLTDYFKPLVFNNSIKPHELFSCGRIQCVSDKKALLNCILIQTMSSNCSTLQSNYLLRIATNIIASITKYEKDIIYEFICIIIYSGYGKRFSNNIKIDKQVYSKILSCTDELVGIYGLLIEVFPADIVSKLTRRYIKNGLKNEISNLDIIIYKYNQINPGYLIWYLTNDSSIDNILTIMNAIKIKKGNKIWATHIKYKLWLIWINFAAQNKLLRITKLCFNQLLAFNPRPSDIENEDTGYLNDFNSVMCINSYPFTSYNEIEEVLAWLKMNQSELCPDYSSEEIKSAYTRMIRTYEGIKDIYTNN</sequence>
<keyword evidence="3" id="KW-1185">Reference proteome</keyword>
<dbReference type="EMBL" id="GL870876">
    <property type="protein sequence ID" value="EIJ89490.1"/>
    <property type="molecule type" value="Genomic_DNA"/>
</dbReference>
<evidence type="ECO:0000313" key="2">
    <source>
        <dbReference type="EMBL" id="EIJ89490.1"/>
    </source>
</evidence>
<proteinExistence type="predicted"/>
<keyword evidence="1" id="KW-0732">Signal</keyword>
<protein>
    <submittedName>
        <fullName evidence="2">Uncharacterized protein</fullName>
    </submittedName>
</protein>
<dbReference type="InParanoid" id="I3EJU3"/>
<dbReference type="STRING" id="935791.I3EJU3"/>
<gene>
    <name evidence="2" type="ORF">NEQG_00260</name>
</gene>
<organism evidence="2 3">
    <name type="scientific">Nematocida parisii (strain ERTm3)</name>
    <name type="common">Nematode killer fungus</name>
    <dbReference type="NCBI Taxonomy" id="935791"/>
    <lineage>
        <taxon>Eukaryota</taxon>
        <taxon>Fungi</taxon>
        <taxon>Fungi incertae sedis</taxon>
        <taxon>Microsporidia</taxon>
        <taxon>Nematocida</taxon>
    </lineage>
</organism>
<feature type="signal peptide" evidence="1">
    <location>
        <begin position="1"/>
        <end position="17"/>
    </location>
</feature>
<dbReference type="VEuPathDB" id="MicrosporidiaDB:NEQG_00260"/>